<accession>A0A7Z0LQV7</accession>
<keyword evidence="2" id="KW-0813">Transport</keyword>
<dbReference type="RefSeq" id="WP_045812151.1">
    <property type="nucleotide sequence ID" value="NZ_JACCDE010000004.1"/>
</dbReference>
<dbReference type="GO" id="GO:0015658">
    <property type="term" value="F:branched-chain amino acid transmembrane transporter activity"/>
    <property type="evidence" value="ECO:0007669"/>
    <property type="project" value="TreeGrafter"/>
</dbReference>
<dbReference type="PROSITE" id="PS50893">
    <property type="entry name" value="ABC_TRANSPORTER_2"/>
    <property type="match status" value="1"/>
</dbReference>
<dbReference type="GO" id="GO:0015807">
    <property type="term" value="P:L-amino acid transport"/>
    <property type="evidence" value="ECO:0007669"/>
    <property type="project" value="TreeGrafter"/>
</dbReference>
<dbReference type="PANTHER" id="PTHR43820:SF2">
    <property type="entry name" value="ABC TRANSPORTER ATP-BINDING PROTEIN"/>
    <property type="match status" value="1"/>
</dbReference>
<dbReference type="AlphaFoldDB" id="A0A7Z0LQV7"/>
<evidence type="ECO:0000313" key="7">
    <source>
        <dbReference type="EMBL" id="NYS76942.1"/>
    </source>
</evidence>
<protein>
    <submittedName>
        <fullName evidence="7">ABC transporter ATP-binding protein</fullName>
    </submittedName>
</protein>
<dbReference type="SMART" id="SM00382">
    <property type="entry name" value="AAA"/>
    <property type="match status" value="1"/>
</dbReference>
<keyword evidence="3" id="KW-0547">Nucleotide-binding</keyword>
<dbReference type="InterPro" id="IPR052156">
    <property type="entry name" value="BCAA_Transport_ATP-bd_LivF"/>
</dbReference>
<dbReference type="CDD" id="cd03224">
    <property type="entry name" value="ABC_TM1139_LivF_branched"/>
    <property type="match status" value="1"/>
</dbReference>
<evidence type="ECO:0000256" key="3">
    <source>
        <dbReference type="ARBA" id="ARBA00022741"/>
    </source>
</evidence>
<evidence type="ECO:0000259" key="6">
    <source>
        <dbReference type="PROSITE" id="PS50893"/>
    </source>
</evidence>
<comment type="caution">
    <text evidence="7">The sequence shown here is derived from an EMBL/GenBank/DDBJ whole genome shotgun (WGS) entry which is preliminary data.</text>
</comment>
<evidence type="ECO:0000256" key="4">
    <source>
        <dbReference type="ARBA" id="ARBA00022840"/>
    </source>
</evidence>
<evidence type="ECO:0000256" key="1">
    <source>
        <dbReference type="ARBA" id="ARBA00005417"/>
    </source>
</evidence>
<evidence type="ECO:0000313" key="8">
    <source>
        <dbReference type="Proteomes" id="UP000526892"/>
    </source>
</evidence>
<organism evidence="7 8">
    <name type="scientific">Vreelandella glaciei</name>
    <dbReference type="NCBI Taxonomy" id="186761"/>
    <lineage>
        <taxon>Bacteria</taxon>
        <taxon>Pseudomonadati</taxon>
        <taxon>Pseudomonadota</taxon>
        <taxon>Gammaproteobacteria</taxon>
        <taxon>Oceanospirillales</taxon>
        <taxon>Halomonadaceae</taxon>
        <taxon>Vreelandella</taxon>
    </lineage>
</organism>
<name>A0A7Z0LQV7_9GAMM</name>
<dbReference type="SUPFAM" id="SSF52540">
    <property type="entry name" value="P-loop containing nucleoside triphosphate hydrolases"/>
    <property type="match status" value="1"/>
</dbReference>
<dbReference type="Pfam" id="PF00005">
    <property type="entry name" value="ABC_tran"/>
    <property type="match status" value="1"/>
</dbReference>
<evidence type="ECO:0000256" key="2">
    <source>
        <dbReference type="ARBA" id="ARBA00022448"/>
    </source>
</evidence>
<dbReference type="InterPro" id="IPR003439">
    <property type="entry name" value="ABC_transporter-like_ATP-bd"/>
</dbReference>
<dbReference type="InterPro" id="IPR017871">
    <property type="entry name" value="ABC_transporter-like_CS"/>
</dbReference>
<dbReference type="Gene3D" id="3.40.50.300">
    <property type="entry name" value="P-loop containing nucleotide triphosphate hydrolases"/>
    <property type="match status" value="1"/>
</dbReference>
<proteinExistence type="inferred from homology"/>
<dbReference type="PROSITE" id="PS00211">
    <property type="entry name" value="ABC_TRANSPORTER_1"/>
    <property type="match status" value="1"/>
</dbReference>
<gene>
    <name evidence="7" type="ORF">HZS80_04265</name>
</gene>
<comment type="similarity">
    <text evidence="1">Belongs to the ABC transporter superfamily.</text>
</comment>
<dbReference type="PANTHER" id="PTHR43820">
    <property type="entry name" value="HIGH-AFFINITY BRANCHED-CHAIN AMINO ACID TRANSPORT ATP-BINDING PROTEIN LIVF"/>
    <property type="match status" value="1"/>
</dbReference>
<evidence type="ECO:0000256" key="5">
    <source>
        <dbReference type="ARBA" id="ARBA00022970"/>
    </source>
</evidence>
<keyword evidence="5" id="KW-0029">Amino-acid transport</keyword>
<reference evidence="7 8" key="1">
    <citation type="journal article" date="2003" name="Extremophiles">
        <title>Halomonas glaciei sp. nov. isolated from fast ice of Adelie Land, Antarctica.</title>
        <authorList>
            <person name="Reddy G.S."/>
            <person name="Raghavan P.U."/>
            <person name="Sarita N.B."/>
            <person name="Prakash J.S."/>
            <person name="Nagesh N."/>
            <person name="Delille D."/>
            <person name="Shivaji S."/>
        </authorList>
    </citation>
    <scope>NUCLEOTIDE SEQUENCE [LARGE SCALE GENOMIC DNA]</scope>
    <source>
        <strain evidence="7 8">DD39</strain>
    </source>
</reference>
<dbReference type="InterPro" id="IPR003593">
    <property type="entry name" value="AAA+_ATPase"/>
</dbReference>
<keyword evidence="8" id="KW-1185">Reference proteome</keyword>
<dbReference type="InterPro" id="IPR027417">
    <property type="entry name" value="P-loop_NTPase"/>
</dbReference>
<feature type="domain" description="ABC transporter" evidence="6">
    <location>
        <begin position="14"/>
        <end position="244"/>
    </location>
</feature>
<dbReference type="GO" id="GO:0005524">
    <property type="term" value="F:ATP binding"/>
    <property type="evidence" value="ECO:0007669"/>
    <property type="project" value="UniProtKB-KW"/>
</dbReference>
<dbReference type="GO" id="GO:0016887">
    <property type="term" value="F:ATP hydrolysis activity"/>
    <property type="evidence" value="ECO:0007669"/>
    <property type="project" value="InterPro"/>
</dbReference>
<keyword evidence="4 7" id="KW-0067">ATP-binding</keyword>
<sequence length="244" mass="26789">MSENTKKSDKATVLECRQLSSGYDDATVIDNINIQITEGQVFGILGKNGMGKSTLLKTIMGFLKPINGEIYYADQPIGGLEPQVLARRGIAYIPQEAAIFQDLTVEENLRLGLPSDRLLPSGMEKVAAYFPIIPQRRKQFAGTLSGGEQKMLLMARALMSDPKLMLVDEISEGLQPTMVENITQVLGQVAAKENTSVLLVEQNVRLVTRVAHSVALLEIGRIVQEMQLDDGADNELALTEMMRV</sequence>
<dbReference type="EMBL" id="JACCDE010000004">
    <property type="protein sequence ID" value="NYS76942.1"/>
    <property type="molecule type" value="Genomic_DNA"/>
</dbReference>
<dbReference type="Proteomes" id="UP000526892">
    <property type="component" value="Unassembled WGS sequence"/>
</dbReference>